<dbReference type="Pfam" id="PF14125">
    <property type="entry name" value="DUF4292"/>
    <property type="match status" value="1"/>
</dbReference>
<dbReference type="InterPro" id="IPR025634">
    <property type="entry name" value="DUF4292"/>
</dbReference>
<dbReference type="AlphaFoldDB" id="A0A5D3YL47"/>
<proteinExistence type="predicted"/>
<keyword evidence="2" id="KW-1185">Reference proteome</keyword>
<dbReference type="Gene3D" id="2.50.20.10">
    <property type="entry name" value="Lipoprotein localisation LolA/LolB/LppX"/>
    <property type="match status" value="1"/>
</dbReference>
<comment type="caution">
    <text evidence="1">The sequence shown here is derived from an EMBL/GenBank/DDBJ whole genome shotgun (WGS) entry which is preliminary data.</text>
</comment>
<gene>
    <name evidence="1" type="ORF">LX73_1079</name>
</gene>
<reference evidence="1 2" key="1">
    <citation type="submission" date="2019-07" db="EMBL/GenBank/DDBJ databases">
        <title>Genomic Encyclopedia of Archaeal and Bacterial Type Strains, Phase II (KMG-II): from individual species to whole genera.</title>
        <authorList>
            <person name="Goeker M."/>
        </authorList>
    </citation>
    <scope>NUCLEOTIDE SEQUENCE [LARGE SCALE GENOMIC DNA]</scope>
    <source>
        <strain evidence="1 2">DSM 21935</strain>
    </source>
</reference>
<dbReference type="PROSITE" id="PS51257">
    <property type="entry name" value="PROKAR_LIPOPROTEIN"/>
    <property type="match status" value="1"/>
</dbReference>
<dbReference type="Proteomes" id="UP000324595">
    <property type="component" value="Unassembled WGS sequence"/>
</dbReference>
<evidence type="ECO:0000313" key="1">
    <source>
        <dbReference type="EMBL" id="TYP93377.1"/>
    </source>
</evidence>
<evidence type="ECO:0008006" key="3">
    <source>
        <dbReference type="Google" id="ProtNLM"/>
    </source>
</evidence>
<name>A0A5D3YL47_9BACT</name>
<sequence length="253" mass="27852">MIHNWSKIYLGLLLLSVGLVSCSGSKELSKSGFTDSSVPPSDVTASIPDYQSRLLTVKGKGRAIVSEPGNTERVTVTFSSDTAKSLVTIRNGIGIKGGEMLTDGDTLLIYNKVDKRARKVAIKSGNINRINKLASLNILKMIHYPINAENVQRVQENKSLYKIRLSSGTYVLVDKESGFIRQVTPPANSALPYSKITYDSYASVEGFILPRRISIFGANKQSKVSLQLTELDLNPQLNQLTLNIPDDIPIYYQ</sequence>
<evidence type="ECO:0000313" key="2">
    <source>
        <dbReference type="Proteomes" id="UP000324595"/>
    </source>
</evidence>
<organism evidence="1 2">
    <name type="scientific">Fodinibius salinus</name>
    <dbReference type="NCBI Taxonomy" id="860790"/>
    <lineage>
        <taxon>Bacteria</taxon>
        <taxon>Pseudomonadati</taxon>
        <taxon>Balneolota</taxon>
        <taxon>Balneolia</taxon>
        <taxon>Balneolales</taxon>
        <taxon>Balneolaceae</taxon>
        <taxon>Fodinibius</taxon>
    </lineage>
</organism>
<dbReference type="EMBL" id="VNHY01000002">
    <property type="protein sequence ID" value="TYP93377.1"/>
    <property type="molecule type" value="Genomic_DNA"/>
</dbReference>
<protein>
    <recommendedName>
        <fullName evidence="3">DUF4292 domain-containing protein</fullName>
    </recommendedName>
</protein>
<accession>A0A5D3YL47</accession>